<feature type="signal peptide" evidence="1">
    <location>
        <begin position="1"/>
        <end position="21"/>
    </location>
</feature>
<dbReference type="KEGG" id="ttz:FHG85_12475"/>
<dbReference type="EMBL" id="CP041345">
    <property type="protein sequence ID" value="QKG81045.1"/>
    <property type="molecule type" value="Genomic_DNA"/>
</dbReference>
<feature type="chain" id="PRO_5029756631" description="PorZ N-terminal beta-propeller domain-containing protein" evidence="1">
    <location>
        <begin position="22"/>
        <end position="766"/>
    </location>
</feature>
<dbReference type="InterPro" id="IPR015943">
    <property type="entry name" value="WD40/YVTN_repeat-like_dom_sf"/>
</dbReference>
<proteinExistence type="predicted"/>
<feature type="domain" description="PorZ N-terminal beta-propeller" evidence="2">
    <location>
        <begin position="47"/>
        <end position="203"/>
    </location>
</feature>
<evidence type="ECO:0000256" key="1">
    <source>
        <dbReference type="SAM" id="SignalP"/>
    </source>
</evidence>
<dbReference type="SUPFAM" id="SSF101898">
    <property type="entry name" value="NHL repeat"/>
    <property type="match status" value="1"/>
</dbReference>
<name>A0A7D4CSU3_9BACT</name>
<keyword evidence="4" id="KW-1185">Reference proteome</keyword>
<dbReference type="RefSeq" id="WP_173076414.1">
    <property type="nucleotide sequence ID" value="NZ_CP041345.1"/>
</dbReference>
<dbReference type="SUPFAM" id="SSF50969">
    <property type="entry name" value="YVTN repeat-like/Quinoprotein amine dehydrogenase"/>
    <property type="match status" value="1"/>
</dbReference>
<dbReference type="Pfam" id="PF21544">
    <property type="entry name" value="PorZ_N_b_propeller"/>
    <property type="match status" value="1"/>
</dbReference>
<organism evidence="3 4">
    <name type="scientific">Tenuifilum thalassicum</name>
    <dbReference type="NCBI Taxonomy" id="2590900"/>
    <lineage>
        <taxon>Bacteria</taxon>
        <taxon>Pseudomonadati</taxon>
        <taxon>Bacteroidota</taxon>
        <taxon>Bacteroidia</taxon>
        <taxon>Bacteroidales</taxon>
        <taxon>Tenuifilaceae</taxon>
        <taxon>Tenuifilum</taxon>
    </lineage>
</organism>
<dbReference type="InterPro" id="IPR011110">
    <property type="entry name" value="Reg_prop"/>
</dbReference>
<dbReference type="AlphaFoldDB" id="A0A7D4CSU3"/>
<reference evidence="3 4" key="1">
    <citation type="submission" date="2019-07" db="EMBL/GenBank/DDBJ databases">
        <title>Thalassofilum flectens gen. nov., sp. nov., a novel moderate thermophilic anaerobe from a shallow sea hot spring in Kunashir Island (Russia), representing a new family in the order Bacteroidales, and proposal of Thalassofilacea fam. nov.</title>
        <authorList>
            <person name="Kochetkova T.V."/>
            <person name="Podosokorskaya O.A."/>
            <person name="Novikov A."/>
            <person name="Elcheninov A.G."/>
            <person name="Toshchakov S.V."/>
            <person name="Kublanov I.V."/>
        </authorList>
    </citation>
    <scope>NUCLEOTIDE SEQUENCE [LARGE SCALE GENOMIC DNA]</scope>
    <source>
        <strain evidence="3 4">38-H</strain>
    </source>
</reference>
<evidence type="ECO:0000313" key="3">
    <source>
        <dbReference type="EMBL" id="QKG81045.1"/>
    </source>
</evidence>
<gene>
    <name evidence="3" type="ORF">FHG85_12475</name>
</gene>
<keyword evidence="1" id="KW-0732">Signal</keyword>
<dbReference type="Proteomes" id="UP000500961">
    <property type="component" value="Chromosome"/>
</dbReference>
<dbReference type="Gene3D" id="2.130.10.10">
    <property type="entry name" value="YVTN repeat-like/Quinoprotein amine dehydrogenase"/>
    <property type="match status" value="2"/>
</dbReference>
<dbReference type="Pfam" id="PF07494">
    <property type="entry name" value="Reg_prop"/>
    <property type="match status" value="1"/>
</dbReference>
<evidence type="ECO:0000313" key="4">
    <source>
        <dbReference type="Proteomes" id="UP000500961"/>
    </source>
</evidence>
<evidence type="ECO:0000259" key="2">
    <source>
        <dbReference type="Pfam" id="PF21544"/>
    </source>
</evidence>
<dbReference type="InterPro" id="IPR048954">
    <property type="entry name" value="PorZ_N"/>
</dbReference>
<dbReference type="InterPro" id="IPR011044">
    <property type="entry name" value="Quino_amine_DH_bsu"/>
</dbReference>
<sequence>MNYRVKLLVLLLFCLKVSVFGQPPVGKWTDYFSFNNARSVSSTGNMIYCASENGFFTYRITTGEINKFTKTNGLSEVDLTAITYIPELKLTVVGYKSGNIDFIFDNGTIKELPFIKDKPMSGSKQINHFLYYNSLIYTSTDFGIVVIDVENEEVKDAYYVVQSSGSVKVRRLAVWNQRFWAATSDGIYSADVTDPLLISYERWTKEAFFSNPSAECVSVASNTNSIVAVERGVVSDIVWANSGTGWFEVDRALTEVVGLAMSNKKFWVYNKNEIQAFLNNWTKAELINSYSFGVKPNVSDCTPVDDNDFLAVADQVYGLVLIGANTDNVYLPSGPFNNKFFHVDASSSLVVAASGAYDAAMGNVWLPFIAHRFNNGSWSFYADWSVWDAVKVKFDPNKPTHYFVASWGGGLYEFEGDELVEHYTPENSSLQSVFPGQAFCRIAGVDFDRWGNIWVANSEVSNPISVRSTNGDWFSFPYASAIGTPKILSLTISRDGLIWLALARDNGLFVLNPGGDIQNSNDDVYLKFRPRDVNGNLLPNEISCLTFDRDGYLWLGTNHGVLVTYNPSGVFQGEALFTKVKIPDVVEGLAVYLLENEEVTCIEVDGGNRKWFGTSKSGIYLFSEDGTEQIYHFTSDNSPLPSNTILSIKVHPLTGEVFIATDKGLVSFRGDASEPANSFGKVYAFPNPVRENYNGLITIAGLMENSVVKITDLSGNLVYETRSNGGYATWNGRNGNGTKVATGVYLVFCSDSKGDQSVVTKLLFIK</sequence>
<accession>A0A7D4CSU3</accession>
<protein>
    <recommendedName>
        <fullName evidence="2">PorZ N-terminal beta-propeller domain-containing protein</fullName>
    </recommendedName>
</protein>